<dbReference type="RefSeq" id="WP_100760050.1">
    <property type="nucleotide sequence ID" value="NZ_NPDT01000009.1"/>
</dbReference>
<comment type="caution">
    <text evidence="11">The sequence shown here is derived from an EMBL/GenBank/DDBJ whole genome shotgun (WGS) entry which is preliminary data.</text>
</comment>
<dbReference type="PROSITE" id="PS00761">
    <property type="entry name" value="SPASE_I_3"/>
    <property type="match status" value="1"/>
</dbReference>
<reference evidence="11 12" key="1">
    <citation type="submission" date="2017-07" db="EMBL/GenBank/DDBJ databases">
        <title>Leptospira spp. isolated from tropical soils.</title>
        <authorList>
            <person name="Thibeaux R."/>
            <person name="Iraola G."/>
            <person name="Ferres I."/>
            <person name="Bierque E."/>
            <person name="Girault D."/>
            <person name="Soupe-Gilbert M.-E."/>
            <person name="Picardeau M."/>
            <person name="Goarant C."/>
        </authorList>
    </citation>
    <scope>NUCLEOTIDE SEQUENCE [LARGE SCALE GENOMIC DNA]</scope>
    <source>
        <strain evidence="11 12">FH2-C-A2</strain>
    </source>
</reference>
<dbReference type="GO" id="GO:0016020">
    <property type="term" value="C:membrane"/>
    <property type="evidence" value="ECO:0007669"/>
    <property type="project" value="UniProtKB-SubCell"/>
</dbReference>
<dbReference type="PROSITE" id="PS00501">
    <property type="entry name" value="SPASE_I_1"/>
    <property type="match status" value="1"/>
</dbReference>
<dbReference type="EMBL" id="NPDT01000009">
    <property type="protein sequence ID" value="PJZ64610.1"/>
    <property type="molecule type" value="Genomic_DNA"/>
</dbReference>
<dbReference type="InterPro" id="IPR019758">
    <property type="entry name" value="Pept_S26A_signal_pept_1_CS"/>
</dbReference>
<dbReference type="Pfam" id="PF10502">
    <property type="entry name" value="Peptidase_S26"/>
    <property type="match status" value="1"/>
</dbReference>
<feature type="active site" evidence="7">
    <location>
        <position position="122"/>
    </location>
</feature>
<dbReference type="PANTHER" id="PTHR43390">
    <property type="entry name" value="SIGNAL PEPTIDASE I"/>
    <property type="match status" value="1"/>
</dbReference>
<dbReference type="InterPro" id="IPR000223">
    <property type="entry name" value="Pept_S26A_signal_pept_1"/>
</dbReference>
<gene>
    <name evidence="11" type="primary">lepB</name>
    <name evidence="11" type="ORF">CH371_17725</name>
</gene>
<sequence>MSKPEGNPLSNKLPSWIRDFLGEESVDSTLSFFIIVLFVLAFKSSVLDANNIPSGSMIPTLKIGDFLFVNKMRYSLRVPFTEKEIFSYDDPKRGDIVTFAPPVTALQPGESRDDWFPKRFVKRVIGLPGDRIRITPTPLEKEGKRVYYGRIEYMEKGSNQFQPYDFREVDPGDLLYDLDDVGAVENSVFKEKKPGFEHYVIDGPLIEKRTDCYGSTGCLIPEGYYMMQGDNRPNSYDSRDWGFVPRKDILGKALMIYFSINWKDHVCHYKSGKELAELKSDHAPVYEGEELESRCKDTNYYTSRPKIHSAFPEREEEMNWFKKTILYRIPRMQVRWSRIGTILE</sequence>
<protein>
    <recommendedName>
        <fullName evidence="4 8">Signal peptidase I</fullName>
        <ecNumber evidence="3 8">3.4.21.89</ecNumber>
    </recommendedName>
</protein>
<dbReference type="GO" id="GO:0009003">
    <property type="term" value="F:signal peptidase activity"/>
    <property type="evidence" value="ECO:0007669"/>
    <property type="project" value="UniProtKB-EC"/>
</dbReference>
<evidence type="ECO:0000256" key="6">
    <source>
        <dbReference type="ARBA" id="ARBA00022801"/>
    </source>
</evidence>
<evidence type="ECO:0000256" key="7">
    <source>
        <dbReference type="PIRSR" id="PIRSR600223-1"/>
    </source>
</evidence>
<keyword evidence="5 8" id="KW-0645">Protease</keyword>
<evidence type="ECO:0000256" key="8">
    <source>
        <dbReference type="RuleBase" id="RU003993"/>
    </source>
</evidence>
<evidence type="ECO:0000256" key="2">
    <source>
        <dbReference type="ARBA" id="ARBA00009370"/>
    </source>
</evidence>
<comment type="subcellular location">
    <subcellularLocation>
        <location evidence="9">Membrane</location>
        <topology evidence="9">Single-pass type II membrane protein</topology>
    </subcellularLocation>
</comment>
<evidence type="ECO:0000256" key="1">
    <source>
        <dbReference type="ARBA" id="ARBA00000677"/>
    </source>
</evidence>
<accession>A0A2M9Z862</accession>
<dbReference type="InterPro" id="IPR019533">
    <property type="entry name" value="Peptidase_S26"/>
</dbReference>
<comment type="similarity">
    <text evidence="2 9">Belongs to the peptidase S26 family.</text>
</comment>
<keyword evidence="6 8" id="KW-0378">Hydrolase</keyword>
<comment type="catalytic activity">
    <reaction evidence="1 8">
        <text>Cleavage of hydrophobic, N-terminal signal or leader sequences from secreted and periplasmic proteins.</text>
        <dbReference type="EC" id="3.4.21.89"/>
    </reaction>
</comment>
<dbReference type="Gene3D" id="2.10.109.10">
    <property type="entry name" value="Umud Fragment, subunit A"/>
    <property type="match status" value="1"/>
</dbReference>
<dbReference type="InterPro" id="IPR019757">
    <property type="entry name" value="Pept_S26A_signal_pept_1_Lys-AS"/>
</dbReference>
<evidence type="ECO:0000313" key="11">
    <source>
        <dbReference type="EMBL" id="PJZ64610.1"/>
    </source>
</evidence>
<dbReference type="CDD" id="cd06530">
    <property type="entry name" value="S26_SPase_I"/>
    <property type="match status" value="1"/>
</dbReference>
<evidence type="ECO:0000256" key="5">
    <source>
        <dbReference type="ARBA" id="ARBA00022670"/>
    </source>
</evidence>
<dbReference type="InterPro" id="IPR036286">
    <property type="entry name" value="LexA/Signal_pep-like_sf"/>
</dbReference>
<evidence type="ECO:0000256" key="9">
    <source>
        <dbReference type="RuleBase" id="RU362042"/>
    </source>
</evidence>
<dbReference type="PROSITE" id="PS00760">
    <property type="entry name" value="SPASE_I_2"/>
    <property type="match status" value="1"/>
</dbReference>
<dbReference type="PRINTS" id="PR00727">
    <property type="entry name" value="LEADERPTASE"/>
</dbReference>
<name>A0A2M9Z862_9LEPT</name>
<dbReference type="Proteomes" id="UP000231912">
    <property type="component" value="Unassembled WGS sequence"/>
</dbReference>
<evidence type="ECO:0000256" key="4">
    <source>
        <dbReference type="ARBA" id="ARBA00019232"/>
    </source>
</evidence>
<dbReference type="PANTHER" id="PTHR43390:SF1">
    <property type="entry name" value="CHLOROPLAST PROCESSING PEPTIDASE"/>
    <property type="match status" value="1"/>
</dbReference>
<feature type="active site" evidence="7">
    <location>
        <position position="56"/>
    </location>
</feature>
<proteinExistence type="inferred from homology"/>
<dbReference type="AlphaFoldDB" id="A0A2M9Z862"/>
<dbReference type="NCBIfam" id="TIGR02227">
    <property type="entry name" value="sigpep_I_bact"/>
    <property type="match status" value="1"/>
</dbReference>
<feature type="domain" description="Peptidase S26" evidence="10">
    <location>
        <begin position="29"/>
        <end position="258"/>
    </location>
</feature>
<dbReference type="SUPFAM" id="SSF51306">
    <property type="entry name" value="LexA/Signal peptidase"/>
    <property type="match status" value="1"/>
</dbReference>
<evidence type="ECO:0000313" key="12">
    <source>
        <dbReference type="Proteomes" id="UP000231912"/>
    </source>
</evidence>
<dbReference type="InterPro" id="IPR019756">
    <property type="entry name" value="Pept_S26A_signal_pept_1_Ser-AS"/>
</dbReference>
<evidence type="ECO:0000259" key="10">
    <source>
        <dbReference type="Pfam" id="PF10502"/>
    </source>
</evidence>
<dbReference type="GO" id="GO:0006465">
    <property type="term" value="P:signal peptide processing"/>
    <property type="evidence" value="ECO:0007669"/>
    <property type="project" value="InterPro"/>
</dbReference>
<organism evidence="11 12">
    <name type="scientific">Leptospira wolffii</name>
    <dbReference type="NCBI Taxonomy" id="409998"/>
    <lineage>
        <taxon>Bacteria</taxon>
        <taxon>Pseudomonadati</taxon>
        <taxon>Spirochaetota</taxon>
        <taxon>Spirochaetia</taxon>
        <taxon>Leptospirales</taxon>
        <taxon>Leptospiraceae</taxon>
        <taxon>Leptospira</taxon>
    </lineage>
</organism>
<dbReference type="GO" id="GO:0004252">
    <property type="term" value="F:serine-type endopeptidase activity"/>
    <property type="evidence" value="ECO:0007669"/>
    <property type="project" value="InterPro"/>
</dbReference>
<dbReference type="EC" id="3.4.21.89" evidence="3 8"/>
<evidence type="ECO:0000256" key="3">
    <source>
        <dbReference type="ARBA" id="ARBA00013208"/>
    </source>
</evidence>